<keyword evidence="5" id="KW-0443">Lipid metabolism</keyword>
<keyword evidence="2 8" id="KW-0732">Signal</keyword>
<dbReference type="InterPro" id="IPR025483">
    <property type="entry name" value="Lipase_euk"/>
</dbReference>
<dbReference type="PANTHER" id="PTHR11005">
    <property type="entry name" value="LYSOSOMAL ACID LIPASE-RELATED"/>
    <property type="match status" value="1"/>
</dbReference>
<keyword evidence="11" id="KW-1185">Reference proteome</keyword>
<evidence type="ECO:0000256" key="4">
    <source>
        <dbReference type="ARBA" id="ARBA00022963"/>
    </source>
</evidence>
<evidence type="ECO:0000259" key="9">
    <source>
        <dbReference type="Pfam" id="PF04083"/>
    </source>
</evidence>
<reference evidence="10" key="2">
    <citation type="submission" date="2020-12" db="EMBL/GenBank/DDBJ databases">
        <authorList>
            <person name="Kanost M."/>
        </authorList>
    </citation>
    <scope>NUCLEOTIDE SEQUENCE</scope>
</reference>
<gene>
    <name evidence="10" type="ORF">O3G_MSEX004769</name>
</gene>
<dbReference type="AlphaFoldDB" id="A0A921YY94"/>
<organism evidence="10 11">
    <name type="scientific">Manduca sexta</name>
    <name type="common">Tobacco hawkmoth</name>
    <name type="synonym">Tobacco hornworm</name>
    <dbReference type="NCBI Taxonomy" id="7130"/>
    <lineage>
        <taxon>Eukaryota</taxon>
        <taxon>Metazoa</taxon>
        <taxon>Ecdysozoa</taxon>
        <taxon>Arthropoda</taxon>
        <taxon>Hexapoda</taxon>
        <taxon>Insecta</taxon>
        <taxon>Pterygota</taxon>
        <taxon>Neoptera</taxon>
        <taxon>Endopterygota</taxon>
        <taxon>Lepidoptera</taxon>
        <taxon>Glossata</taxon>
        <taxon>Ditrysia</taxon>
        <taxon>Bombycoidea</taxon>
        <taxon>Sphingidae</taxon>
        <taxon>Sphinginae</taxon>
        <taxon>Sphingini</taxon>
        <taxon>Manduca</taxon>
    </lineage>
</organism>
<evidence type="ECO:0000256" key="8">
    <source>
        <dbReference type="SAM" id="SignalP"/>
    </source>
</evidence>
<dbReference type="PIRSF" id="PIRSF000862">
    <property type="entry name" value="Steryl_ester_lip"/>
    <property type="match status" value="1"/>
</dbReference>
<comment type="similarity">
    <text evidence="1 7">Belongs to the AB hydrolase superfamily. Lipase family.</text>
</comment>
<evidence type="ECO:0000313" key="10">
    <source>
        <dbReference type="EMBL" id="KAG6447099.1"/>
    </source>
</evidence>
<dbReference type="Proteomes" id="UP000791440">
    <property type="component" value="Unassembled WGS sequence"/>
</dbReference>
<protein>
    <recommendedName>
        <fullName evidence="7">Lipase</fullName>
    </recommendedName>
</protein>
<evidence type="ECO:0000256" key="2">
    <source>
        <dbReference type="ARBA" id="ARBA00022729"/>
    </source>
</evidence>
<dbReference type="FunFam" id="3.40.50.1820:FF:000057">
    <property type="entry name" value="Lipase"/>
    <property type="match status" value="1"/>
</dbReference>
<keyword evidence="3 7" id="KW-0378">Hydrolase</keyword>
<proteinExistence type="inferred from homology"/>
<name>A0A921YY94_MANSE</name>
<feature type="signal peptide" evidence="8">
    <location>
        <begin position="1"/>
        <end position="30"/>
    </location>
</feature>
<dbReference type="InterPro" id="IPR006693">
    <property type="entry name" value="AB_hydrolase_lipase"/>
</dbReference>
<feature type="chain" id="PRO_5036771030" description="Lipase" evidence="8">
    <location>
        <begin position="31"/>
        <end position="434"/>
    </location>
</feature>
<accession>A0A921YY94</accession>
<sequence length="434" mass="49996">MCQLVSIEWFHGFDMIKWFLVLVCVSAVAARRSPNADYIDELESTRQGRYSSDILEDARLDVPGLLAKYGYPYEVHNVITEDGYILEMHRIPHGRDRNNRPNPNKPIVFLMHGLLSSSADFLVLGPGNALGYLLAEAGYDVWLGNARGNFYSRRHRRLNPDSIINQNFWKFSWDEIGYYDIAAFVDYILQRTKQSKLHYVGHSQGGTTFLVLNSLRPEYNKKFKSFQGLAPAAIFTNNDHLVFSALAPFENIIETTAFSMGIGEIFGNREFITWFATNFCHEGSIFHPLCGYAMTIVTASENFNQTMLPLFLGHAPAGASIRQVAHYGQCIRFNAFRRYNFNLLTNLAVYGRRTPPEYDLSKITVPAYIHYGLRDREVNYKDLHILAKKLGNTVGIFRIPRETFNHYDFIWSSKAKTEFYDFLIRKIREADRMH</sequence>
<comment type="caution">
    <text evidence="10">The sequence shown here is derived from an EMBL/GenBank/DDBJ whole genome shotgun (WGS) entry which is preliminary data.</text>
</comment>
<feature type="domain" description="Partial AB-hydrolase lipase" evidence="9">
    <location>
        <begin position="65"/>
        <end position="123"/>
    </location>
</feature>
<evidence type="ECO:0000256" key="1">
    <source>
        <dbReference type="ARBA" id="ARBA00010701"/>
    </source>
</evidence>
<dbReference type="EMBL" id="JH668341">
    <property type="protein sequence ID" value="KAG6447099.1"/>
    <property type="molecule type" value="Genomic_DNA"/>
</dbReference>
<dbReference type="Pfam" id="PF04083">
    <property type="entry name" value="Abhydro_lipase"/>
    <property type="match status" value="1"/>
</dbReference>
<keyword evidence="4 7" id="KW-0442">Lipid degradation</keyword>
<evidence type="ECO:0000256" key="5">
    <source>
        <dbReference type="ARBA" id="ARBA00023098"/>
    </source>
</evidence>
<evidence type="ECO:0000313" key="11">
    <source>
        <dbReference type="Proteomes" id="UP000791440"/>
    </source>
</evidence>
<evidence type="ECO:0000256" key="7">
    <source>
        <dbReference type="PIRNR" id="PIRNR000862"/>
    </source>
</evidence>
<evidence type="ECO:0000256" key="6">
    <source>
        <dbReference type="ARBA" id="ARBA00023180"/>
    </source>
</evidence>
<keyword evidence="6" id="KW-0325">Glycoprotein</keyword>
<reference evidence="10" key="1">
    <citation type="journal article" date="2016" name="Insect Biochem. Mol. Biol.">
        <title>Multifaceted biological insights from a draft genome sequence of the tobacco hornworm moth, Manduca sexta.</title>
        <authorList>
            <person name="Kanost M.R."/>
            <person name="Arrese E.L."/>
            <person name="Cao X."/>
            <person name="Chen Y.R."/>
            <person name="Chellapilla S."/>
            <person name="Goldsmith M.R."/>
            <person name="Grosse-Wilde E."/>
            <person name="Heckel D.G."/>
            <person name="Herndon N."/>
            <person name="Jiang H."/>
            <person name="Papanicolaou A."/>
            <person name="Qu J."/>
            <person name="Soulages J.L."/>
            <person name="Vogel H."/>
            <person name="Walters J."/>
            <person name="Waterhouse R.M."/>
            <person name="Ahn S.J."/>
            <person name="Almeida F.C."/>
            <person name="An C."/>
            <person name="Aqrawi P."/>
            <person name="Bretschneider A."/>
            <person name="Bryant W.B."/>
            <person name="Bucks S."/>
            <person name="Chao H."/>
            <person name="Chevignon G."/>
            <person name="Christen J.M."/>
            <person name="Clarke D.F."/>
            <person name="Dittmer N.T."/>
            <person name="Ferguson L.C.F."/>
            <person name="Garavelou S."/>
            <person name="Gordon K.H.J."/>
            <person name="Gunaratna R.T."/>
            <person name="Han Y."/>
            <person name="Hauser F."/>
            <person name="He Y."/>
            <person name="Heidel-Fischer H."/>
            <person name="Hirsh A."/>
            <person name="Hu Y."/>
            <person name="Jiang H."/>
            <person name="Kalra D."/>
            <person name="Klinner C."/>
            <person name="Konig C."/>
            <person name="Kovar C."/>
            <person name="Kroll A.R."/>
            <person name="Kuwar S.S."/>
            <person name="Lee S.L."/>
            <person name="Lehman R."/>
            <person name="Li K."/>
            <person name="Li Z."/>
            <person name="Liang H."/>
            <person name="Lovelace S."/>
            <person name="Lu Z."/>
            <person name="Mansfield J.H."/>
            <person name="McCulloch K.J."/>
            <person name="Mathew T."/>
            <person name="Morton B."/>
            <person name="Muzny D.M."/>
            <person name="Neunemann D."/>
            <person name="Ongeri F."/>
            <person name="Pauchet Y."/>
            <person name="Pu L.L."/>
            <person name="Pyrousis I."/>
            <person name="Rao X.J."/>
            <person name="Redding A."/>
            <person name="Roesel C."/>
            <person name="Sanchez-Gracia A."/>
            <person name="Schaack S."/>
            <person name="Shukla A."/>
            <person name="Tetreau G."/>
            <person name="Wang Y."/>
            <person name="Xiong G.H."/>
            <person name="Traut W."/>
            <person name="Walsh T.K."/>
            <person name="Worley K.C."/>
            <person name="Wu D."/>
            <person name="Wu W."/>
            <person name="Wu Y.Q."/>
            <person name="Zhang X."/>
            <person name="Zou Z."/>
            <person name="Zucker H."/>
            <person name="Briscoe A.D."/>
            <person name="Burmester T."/>
            <person name="Clem R.J."/>
            <person name="Feyereisen R."/>
            <person name="Grimmelikhuijzen C.J.P."/>
            <person name="Hamodrakas S.J."/>
            <person name="Hansson B.S."/>
            <person name="Huguet E."/>
            <person name="Jermiin L.S."/>
            <person name="Lan Q."/>
            <person name="Lehman H.K."/>
            <person name="Lorenzen M."/>
            <person name="Merzendorfer H."/>
            <person name="Michalopoulos I."/>
            <person name="Morton D.B."/>
            <person name="Muthukrishnan S."/>
            <person name="Oakeshott J.G."/>
            <person name="Palmer W."/>
            <person name="Park Y."/>
            <person name="Passarelli A.L."/>
            <person name="Rozas J."/>
            <person name="Schwartz L.M."/>
            <person name="Smith W."/>
            <person name="Southgate A."/>
            <person name="Vilcinskas A."/>
            <person name="Vogt R."/>
            <person name="Wang P."/>
            <person name="Werren J."/>
            <person name="Yu X.Q."/>
            <person name="Zhou J.J."/>
            <person name="Brown S.J."/>
            <person name="Scherer S.E."/>
            <person name="Richards S."/>
            <person name="Blissard G.W."/>
        </authorList>
    </citation>
    <scope>NUCLEOTIDE SEQUENCE</scope>
</reference>
<dbReference type="GO" id="GO:0016787">
    <property type="term" value="F:hydrolase activity"/>
    <property type="evidence" value="ECO:0007669"/>
    <property type="project" value="UniProtKB-KW"/>
</dbReference>
<evidence type="ECO:0000256" key="3">
    <source>
        <dbReference type="ARBA" id="ARBA00022801"/>
    </source>
</evidence>
<dbReference type="GO" id="GO:0016042">
    <property type="term" value="P:lipid catabolic process"/>
    <property type="evidence" value="ECO:0007669"/>
    <property type="project" value="UniProtKB-KW"/>
</dbReference>